<keyword evidence="6" id="KW-0808">Transferase</keyword>
<dbReference type="SUPFAM" id="SSF52172">
    <property type="entry name" value="CheY-like"/>
    <property type="match status" value="1"/>
</dbReference>
<evidence type="ECO:0000256" key="11">
    <source>
        <dbReference type="ARBA" id="ARBA00022989"/>
    </source>
</evidence>
<evidence type="ECO:0000256" key="13">
    <source>
        <dbReference type="ARBA" id="ARBA00023136"/>
    </source>
</evidence>
<proteinExistence type="inferred from homology"/>
<feature type="domain" description="PAS" evidence="18">
    <location>
        <begin position="621"/>
        <end position="691"/>
    </location>
</feature>
<evidence type="ECO:0000256" key="6">
    <source>
        <dbReference type="ARBA" id="ARBA00022679"/>
    </source>
</evidence>
<dbReference type="InterPro" id="IPR001789">
    <property type="entry name" value="Sig_transdc_resp-reg_receiver"/>
</dbReference>
<dbReference type="Pfam" id="PF00512">
    <property type="entry name" value="HisKA"/>
    <property type="match status" value="1"/>
</dbReference>
<dbReference type="Gene3D" id="3.30.450.40">
    <property type="match status" value="1"/>
</dbReference>
<dbReference type="InterPro" id="IPR036097">
    <property type="entry name" value="HisK_dim/P_sf"/>
</dbReference>
<dbReference type="SMART" id="SM00387">
    <property type="entry name" value="HATPase_c"/>
    <property type="match status" value="1"/>
</dbReference>
<dbReference type="SMART" id="SM00448">
    <property type="entry name" value="REC"/>
    <property type="match status" value="1"/>
</dbReference>
<keyword evidence="10" id="KW-0067">ATP-binding</keyword>
<keyword evidence="12" id="KW-0902">Two-component regulatory system</keyword>
<dbReference type="InterPro" id="IPR004358">
    <property type="entry name" value="Sig_transdc_His_kin-like_C"/>
</dbReference>
<protein>
    <recommendedName>
        <fullName evidence="14">Circadian input-output histidine kinase CikA</fullName>
        <ecNumber evidence="4">2.7.13.3</ecNumber>
    </recommendedName>
</protein>
<evidence type="ECO:0000256" key="14">
    <source>
        <dbReference type="ARBA" id="ARBA00074306"/>
    </source>
</evidence>
<dbReference type="SUPFAM" id="SSF55874">
    <property type="entry name" value="ATPase domain of HSP90 chaperone/DNA topoisomerase II/histidine kinase"/>
    <property type="match status" value="1"/>
</dbReference>
<dbReference type="Pfam" id="PF08447">
    <property type="entry name" value="PAS_3"/>
    <property type="match status" value="3"/>
</dbReference>
<dbReference type="Proteomes" id="UP001159370">
    <property type="component" value="Unassembled WGS sequence"/>
</dbReference>
<dbReference type="Gene3D" id="1.10.287.130">
    <property type="match status" value="1"/>
</dbReference>
<evidence type="ECO:0000256" key="9">
    <source>
        <dbReference type="ARBA" id="ARBA00022777"/>
    </source>
</evidence>
<feature type="domain" description="Response regulatory" evidence="17">
    <location>
        <begin position="1147"/>
        <end position="1265"/>
    </location>
</feature>
<feature type="domain" description="PAC" evidence="19">
    <location>
        <begin position="820"/>
        <end position="873"/>
    </location>
</feature>
<keyword evidence="11" id="KW-1133">Transmembrane helix</keyword>
<dbReference type="PROSITE" id="PS50109">
    <property type="entry name" value="HIS_KIN"/>
    <property type="match status" value="1"/>
</dbReference>
<organism evidence="20 21">
    <name type="scientific">Umezakia ovalisporum FSS-62</name>
    <dbReference type="NCBI Taxonomy" id="2971776"/>
    <lineage>
        <taxon>Bacteria</taxon>
        <taxon>Bacillati</taxon>
        <taxon>Cyanobacteriota</taxon>
        <taxon>Cyanophyceae</taxon>
        <taxon>Nostocales</taxon>
        <taxon>Nodulariaceae</taxon>
        <taxon>Umezakia</taxon>
    </lineage>
</organism>
<dbReference type="GO" id="GO:0005524">
    <property type="term" value="F:ATP binding"/>
    <property type="evidence" value="ECO:0007669"/>
    <property type="project" value="UniProtKB-KW"/>
</dbReference>
<evidence type="ECO:0000259" key="17">
    <source>
        <dbReference type="PROSITE" id="PS50110"/>
    </source>
</evidence>
<evidence type="ECO:0000259" key="16">
    <source>
        <dbReference type="PROSITE" id="PS50109"/>
    </source>
</evidence>
<dbReference type="SUPFAM" id="SSF55785">
    <property type="entry name" value="PYP-like sensor domain (PAS domain)"/>
    <property type="match status" value="5"/>
</dbReference>
<reference evidence="20 21" key="1">
    <citation type="journal article" date="2023" name="J. Phycol.">
        <title>Chrysosporum ovalisporum is synonymous with the true-branching cyanobacterium Umezakia natans (Nostocales/Aphanizomenonaceae).</title>
        <authorList>
            <person name="McGregor G.B."/>
            <person name="Sendall B.C."/>
            <person name="Niiyama Y."/>
            <person name="Tuji A."/>
            <person name="Willis A."/>
        </authorList>
    </citation>
    <scope>NUCLEOTIDE SEQUENCE [LARGE SCALE GENOMIC DNA]</scope>
    <source>
        <strain evidence="20 21">FSS-62</strain>
    </source>
</reference>
<evidence type="ECO:0000256" key="2">
    <source>
        <dbReference type="ARBA" id="ARBA00004370"/>
    </source>
</evidence>
<dbReference type="Pfam" id="PF02518">
    <property type="entry name" value="HATPase_c"/>
    <property type="match status" value="1"/>
</dbReference>
<evidence type="ECO:0000256" key="10">
    <source>
        <dbReference type="ARBA" id="ARBA00022840"/>
    </source>
</evidence>
<dbReference type="PROSITE" id="PS50110">
    <property type="entry name" value="RESPONSE_REGULATORY"/>
    <property type="match status" value="1"/>
</dbReference>
<dbReference type="InterPro" id="IPR001610">
    <property type="entry name" value="PAC"/>
</dbReference>
<dbReference type="SMART" id="SM00065">
    <property type="entry name" value="GAF"/>
    <property type="match status" value="1"/>
</dbReference>
<dbReference type="InterPro" id="IPR000700">
    <property type="entry name" value="PAS-assoc_C"/>
</dbReference>
<dbReference type="GO" id="GO:0016020">
    <property type="term" value="C:membrane"/>
    <property type="evidence" value="ECO:0007669"/>
    <property type="project" value="UniProtKB-SubCell"/>
</dbReference>
<keyword evidence="8" id="KW-0547">Nucleotide-binding</keyword>
<dbReference type="EC" id="2.7.13.3" evidence="4"/>
<dbReference type="InterPro" id="IPR013656">
    <property type="entry name" value="PAS_4"/>
</dbReference>
<dbReference type="SUPFAM" id="SSF55781">
    <property type="entry name" value="GAF domain-like"/>
    <property type="match status" value="1"/>
</dbReference>
<evidence type="ECO:0000256" key="5">
    <source>
        <dbReference type="ARBA" id="ARBA00022553"/>
    </source>
</evidence>
<evidence type="ECO:0000313" key="21">
    <source>
        <dbReference type="Proteomes" id="UP001159370"/>
    </source>
</evidence>
<keyword evidence="9" id="KW-0418">Kinase</keyword>
<evidence type="ECO:0000259" key="18">
    <source>
        <dbReference type="PROSITE" id="PS50112"/>
    </source>
</evidence>
<dbReference type="CDD" id="cd16922">
    <property type="entry name" value="HATPase_EvgS-ArcB-TorS-like"/>
    <property type="match status" value="1"/>
</dbReference>
<feature type="domain" description="PAC" evidence="19">
    <location>
        <begin position="694"/>
        <end position="746"/>
    </location>
</feature>
<evidence type="ECO:0000259" key="19">
    <source>
        <dbReference type="PROSITE" id="PS50113"/>
    </source>
</evidence>
<gene>
    <name evidence="20" type="ORF">NWP23_11070</name>
</gene>
<evidence type="ECO:0000256" key="8">
    <source>
        <dbReference type="ARBA" id="ARBA00022741"/>
    </source>
</evidence>
<dbReference type="Pfam" id="PF13426">
    <property type="entry name" value="PAS_9"/>
    <property type="match status" value="1"/>
</dbReference>
<dbReference type="SUPFAM" id="SSF47384">
    <property type="entry name" value="Homodimeric domain of signal transducing histidine kinase"/>
    <property type="match status" value="1"/>
</dbReference>
<dbReference type="Gene3D" id="3.30.450.20">
    <property type="entry name" value="PAS domain"/>
    <property type="match status" value="5"/>
</dbReference>
<dbReference type="InterPro" id="IPR000014">
    <property type="entry name" value="PAS"/>
</dbReference>
<dbReference type="Gene3D" id="3.40.50.2300">
    <property type="match status" value="1"/>
</dbReference>
<evidence type="ECO:0000256" key="1">
    <source>
        <dbReference type="ARBA" id="ARBA00000085"/>
    </source>
</evidence>
<dbReference type="InterPro" id="IPR003018">
    <property type="entry name" value="GAF"/>
</dbReference>
<dbReference type="FunFam" id="3.30.565.10:FF:000010">
    <property type="entry name" value="Sensor histidine kinase RcsC"/>
    <property type="match status" value="1"/>
</dbReference>
<feature type="domain" description="PAS" evidence="18">
    <location>
        <begin position="72"/>
        <end position="102"/>
    </location>
</feature>
<dbReference type="PROSITE" id="PS50112">
    <property type="entry name" value="PAS"/>
    <property type="match status" value="4"/>
</dbReference>
<dbReference type="FunFam" id="1.10.287.130:FF:000004">
    <property type="entry name" value="Ethylene receptor 1"/>
    <property type="match status" value="1"/>
</dbReference>
<dbReference type="RefSeq" id="WP_280700741.1">
    <property type="nucleotide sequence ID" value="NZ_JANQDL010000076.1"/>
</dbReference>
<dbReference type="CDD" id="cd17580">
    <property type="entry name" value="REC_2_DhkD-like"/>
    <property type="match status" value="1"/>
</dbReference>
<comment type="similarity">
    <text evidence="3">In the N-terminal section; belongs to the phytochrome family.</text>
</comment>
<dbReference type="FunFam" id="3.30.450.20:FF:000099">
    <property type="entry name" value="Sensory box sensor histidine kinase"/>
    <property type="match status" value="2"/>
</dbReference>
<keyword evidence="7" id="KW-0812">Transmembrane</keyword>
<dbReference type="Pfam" id="PF08448">
    <property type="entry name" value="PAS_4"/>
    <property type="match status" value="1"/>
</dbReference>
<dbReference type="NCBIfam" id="TIGR00229">
    <property type="entry name" value="sensory_box"/>
    <property type="match status" value="4"/>
</dbReference>
<evidence type="ECO:0000256" key="12">
    <source>
        <dbReference type="ARBA" id="ARBA00023012"/>
    </source>
</evidence>
<feature type="modified residue" description="4-aspartylphosphate" evidence="15">
    <location>
        <position position="1196"/>
    </location>
</feature>
<dbReference type="InterPro" id="IPR035965">
    <property type="entry name" value="PAS-like_dom_sf"/>
</dbReference>
<feature type="domain" description="PAS" evidence="18">
    <location>
        <begin position="747"/>
        <end position="817"/>
    </location>
</feature>
<comment type="subcellular location">
    <subcellularLocation>
        <location evidence="2">Membrane</location>
    </subcellularLocation>
</comment>
<dbReference type="PRINTS" id="PR00344">
    <property type="entry name" value="BCTRLSENSOR"/>
</dbReference>
<evidence type="ECO:0000313" key="20">
    <source>
        <dbReference type="EMBL" id="MDH6064299.1"/>
    </source>
</evidence>
<feature type="domain" description="Histidine kinase" evidence="16">
    <location>
        <begin position="898"/>
        <end position="1116"/>
    </location>
</feature>
<name>A0AA43GZ87_9CYAN</name>
<evidence type="ECO:0000256" key="7">
    <source>
        <dbReference type="ARBA" id="ARBA00022692"/>
    </source>
</evidence>
<dbReference type="InterPro" id="IPR029016">
    <property type="entry name" value="GAF-like_dom_sf"/>
</dbReference>
<dbReference type="PANTHER" id="PTHR43547:SF2">
    <property type="entry name" value="HYBRID SIGNAL TRANSDUCTION HISTIDINE KINASE C"/>
    <property type="match status" value="1"/>
</dbReference>
<keyword evidence="5 15" id="KW-0597">Phosphoprotein</keyword>
<dbReference type="Gene3D" id="3.30.565.10">
    <property type="entry name" value="Histidine kinase-like ATPase, C-terminal domain"/>
    <property type="match status" value="1"/>
</dbReference>
<dbReference type="EMBL" id="JANQDL010000076">
    <property type="protein sequence ID" value="MDH6064299.1"/>
    <property type="molecule type" value="Genomic_DNA"/>
</dbReference>
<evidence type="ECO:0000256" key="3">
    <source>
        <dbReference type="ARBA" id="ARBA00006402"/>
    </source>
</evidence>
<dbReference type="SMART" id="SM00091">
    <property type="entry name" value="PAS"/>
    <property type="match status" value="5"/>
</dbReference>
<dbReference type="PROSITE" id="PS50113">
    <property type="entry name" value="PAC"/>
    <property type="match status" value="2"/>
</dbReference>
<dbReference type="Pfam" id="PF00072">
    <property type="entry name" value="Response_reg"/>
    <property type="match status" value="1"/>
</dbReference>
<accession>A0AA43GZ87</accession>
<dbReference type="InterPro" id="IPR003661">
    <property type="entry name" value="HisK_dim/P_dom"/>
</dbReference>
<dbReference type="SMART" id="SM00086">
    <property type="entry name" value="PAC"/>
    <property type="match status" value="4"/>
</dbReference>
<dbReference type="InterPro" id="IPR036890">
    <property type="entry name" value="HATPase_C_sf"/>
</dbReference>
<dbReference type="InterPro" id="IPR005467">
    <property type="entry name" value="His_kinase_dom"/>
</dbReference>
<feature type="domain" description="PAS" evidence="18">
    <location>
        <begin position="213"/>
        <end position="266"/>
    </location>
</feature>
<dbReference type="InterPro" id="IPR013655">
    <property type="entry name" value="PAS_fold_3"/>
</dbReference>
<dbReference type="CDD" id="cd00130">
    <property type="entry name" value="PAS"/>
    <property type="match status" value="4"/>
</dbReference>
<dbReference type="SMART" id="SM00388">
    <property type="entry name" value="HisKA"/>
    <property type="match status" value="1"/>
</dbReference>
<keyword evidence="13" id="KW-0472">Membrane</keyword>
<comment type="caution">
    <text evidence="20">The sequence shown here is derived from an EMBL/GenBank/DDBJ whole genome shotgun (WGS) entry which is preliminary data.</text>
</comment>
<evidence type="ECO:0000256" key="4">
    <source>
        <dbReference type="ARBA" id="ARBA00012438"/>
    </source>
</evidence>
<dbReference type="PANTHER" id="PTHR43547">
    <property type="entry name" value="TWO-COMPONENT HISTIDINE KINASE"/>
    <property type="match status" value="1"/>
</dbReference>
<evidence type="ECO:0000256" key="15">
    <source>
        <dbReference type="PROSITE-ProRule" id="PRU00169"/>
    </source>
</evidence>
<dbReference type="AlphaFoldDB" id="A0AA43GZ87"/>
<dbReference type="GO" id="GO:0000155">
    <property type="term" value="F:phosphorelay sensor kinase activity"/>
    <property type="evidence" value="ECO:0007669"/>
    <property type="project" value="InterPro"/>
</dbReference>
<dbReference type="InterPro" id="IPR011006">
    <property type="entry name" value="CheY-like_superfamily"/>
</dbReference>
<dbReference type="Pfam" id="PF13185">
    <property type="entry name" value="GAF_2"/>
    <property type="match status" value="1"/>
</dbReference>
<sequence length="1268" mass="142899">MKNQENYHQPKVADLSLREAITEFLRLHTPMDYSQAQKIKLTESQKRKLVIRDTEEEGIIFQLADTTIQGCNSVAEKILGYPQQQILGKTFFEPPWQMIHEDGSLVTPATHPPIVALQTKQPCQNIVIGFYQPTGKLSWLLLNCQPLFSGNQTNPYAVVITFIDITEIKLQQLSSDSSIKINKKLLITDNRSQNYQELSASDFLNFSLDLLCITNLDGQFHQINSAFSQTLGYSFAKLITYSWIDLIHPDDQAATQAQINKLTTGIHSIFLENRYRCQDGSYKWLSWTLTKLQEAQLIYLIGRDISAYKPESKQQVVECTAQILPANAILAEREVLYRTLMEHIPNGAAYLFDHNFRYLVCEGTELAVIGLEANSMVGKTLREIFPQETCQVIEPLYRAALSGKTTVQEITYQNQIYKTHTVPVRNQEGKIFAGMHIQQNVTNYKQNAAILSLQNHILELIAKGVSLHEVLLTLAHSIEARLNQVFCSIMLLDKSQTKLHLAVGPSLPEKYIQALADGVPVGPEIGSCGTAAHSKQTVIVSDIAQDVKWVKYRDLALDSNLQACWSAPILDSQNNVLGTFALYYSTPRTPQQSEQQLIENASHLAGVAIERHRSEQALQHSEYQLRLITETIPQHVWTALPNGTLDYYNKRWRDFTGKTLAQMESDGWYDIVHPEDLPRVKKLWNQSVQTGSEYQAEARLLFHTGEYRWILGQALPLRDQKGNIVKWYGTNTDITDHIQAREAFKQSDLNFRTLADTMPQIIWTARPDGWLDYYNQRWFDYTGMTWEQTQGWGWQPVLHPDDVQMCVDIWQQSVSTGKNYEVEYRFRRASDGQYRWHLGRAFPLRNHKGEIIKWFGSCTDIDDHKRAESALLNALQQQQIARAEAEKANRIKDEFLAVLSHELRTPLNPILGWIQLLKTGRLEKAKTNQAIETIERNAKLQVELIEDLLDVSRILQGKLTLNVSRVNLAKIISAALETVSVAAAAKEITIDTLLQENIGQITGDPARLQQIVWNLLSNAVKFTSPGGRVEVRLEKCDSMAQIQVTDTGKGISPEFMPFIFDYFRQEDSSITRKFGGLGLGLAIVRHLVELHGGTVQALSLGEAQGATFTVKLPLPKPITTFNQISPQSTLLTNNGSPSGSLNLSRMKILVVDDDPDSRDFIGLVLTIYGAEVTKAASAWEALQIIVESQPDVLVTDIGMPYMDGYELLQKLRALPKEIGGQVPAIALTAFAAEFDQQQAIAAGFQMHIPKPVQPETLAAAVVQLRFVQ</sequence>
<comment type="catalytic activity">
    <reaction evidence="1">
        <text>ATP + protein L-histidine = ADP + protein N-phospho-L-histidine.</text>
        <dbReference type="EC" id="2.7.13.3"/>
    </reaction>
</comment>
<dbReference type="InterPro" id="IPR003594">
    <property type="entry name" value="HATPase_dom"/>
</dbReference>
<dbReference type="CDD" id="cd00082">
    <property type="entry name" value="HisKA"/>
    <property type="match status" value="1"/>
</dbReference>